<dbReference type="Proteomes" id="UP000079169">
    <property type="component" value="Unplaced"/>
</dbReference>
<protein>
    <submittedName>
        <fullName evidence="3">Transmembrane protein 181 isoform X1</fullName>
    </submittedName>
</protein>
<evidence type="ECO:0000313" key="2">
    <source>
        <dbReference type="Proteomes" id="UP000079169"/>
    </source>
</evidence>
<keyword evidence="2" id="KW-1185">Reference proteome</keyword>
<dbReference type="RefSeq" id="XP_017302797.1">
    <property type="nucleotide sequence ID" value="XM_017447308.2"/>
</dbReference>
<reference evidence="3" key="1">
    <citation type="submission" date="2025-08" db="UniProtKB">
        <authorList>
            <consortium name="RefSeq"/>
        </authorList>
    </citation>
    <scope>IDENTIFICATION</scope>
</reference>
<dbReference type="PANTHER" id="PTHR31918:SF1">
    <property type="entry name" value="TRANSMEMBRANE PROTEIN 181"/>
    <property type="match status" value="1"/>
</dbReference>
<gene>
    <name evidence="3" type="primary">LOC108253409</name>
</gene>
<evidence type="ECO:0000256" key="1">
    <source>
        <dbReference type="SAM" id="Phobius"/>
    </source>
</evidence>
<name>A0A1S4EKZ9_DIACI</name>
<dbReference type="STRING" id="121845.A0A1S4EKZ9"/>
<dbReference type="InterPro" id="IPR040416">
    <property type="entry name" value="TMEM181"/>
</dbReference>
<dbReference type="PaxDb" id="121845-A0A1S4EKZ9"/>
<keyword evidence="1" id="KW-1133">Transmembrane helix</keyword>
<accession>A0A1S4EKZ9</accession>
<dbReference type="GeneID" id="108253409"/>
<evidence type="ECO:0000313" key="3">
    <source>
        <dbReference type="RefSeq" id="XP_017302797.1"/>
    </source>
</evidence>
<dbReference type="AlphaFoldDB" id="A0A1S4EKZ9"/>
<sequence length="111" mass="12625">MEGGGYSHPPNAMYNVNQYLPVRIVSMEGVTFGYAYQLPSGGCVMRIRNMLSQFSDVFSEFNRYLAPAYHHDRCERSVPMRLYSMHKRELVVVFLAFFACLGLVVFIGLTG</sequence>
<proteinExistence type="predicted"/>
<keyword evidence="1" id="KW-0472">Membrane</keyword>
<dbReference type="PANTHER" id="PTHR31918">
    <property type="entry name" value="TRANSMEMBRANE PROTEIN 181"/>
    <property type="match status" value="1"/>
</dbReference>
<dbReference type="GO" id="GO:0015643">
    <property type="term" value="F:toxic substance binding"/>
    <property type="evidence" value="ECO:0007669"/>
    <property type="project" value="InterPro"/>
</dbReference>
<keyword evidence="1 3" id="KW-0812">Transmembrane</keyword>
<organism evidence="2 3">
    <name type="scientific">Diaphorina citri</name>
    <name type="common">Asian citrus psyllid</name>
    <dbReference type="NCBI Taxonomy" id="121845"/>
    <lineage>
        <taxon>Eukaryota</taxon>
        <taxon>Metazoa</taxon>
        <taxon>Ecdysozoa</taxon>
        <taxon>Arthropoda</taxon>
        <taxon>Hexapoda</taxon>
        <taxon>Insecta</taxon>
        <taxon>Pterygota</taxon>
        <taxon>Neoptera</taxon>
        <taxon>Paraneoptera</taxon>
        <taxon>Hemiptera</taxon>
        <taxon>Sternorrhyncha</taxon>
        <taxon>Psylloidea</taxon>
        <taxon>Psyllidae</taxon>
        <taxon>Diaphorininae</taxon>
        <taxon>Diaphorina</taxon>
    </lineage>
</organism>
<dbReference type="KEGG" id="dci:108253409"/>
<feature type="transmembrane region" description="Helical" evidence="1">
    <location>
        <begin position="90"/>
        <end position="109"/>
    </location>
</feature>